<proteinExistence type="predicted"/>
<dbReference type="Gene3D" id="2.20.70.10">
    <property type="match status" value="1"/>
</dbReference>
<dbReference type="AlphaFoldDB" id="A0A1Y1UEN1"/>
<feature type="region of interest" description="Disordered" evidence="1">
    <location>
        <begin position="1"/>
        <end position="49"/>
    </location>
</feature>
<feature type="domain" description="WW" evidence="2">
    <location>
        <begin position="42"/>
        <end position="76"/>
    </location>
</feature>
<dbReference type="GeneID" id="33558051"/>
<dbReference type="Pfam" id="PF00397">
    <property type="entry name" value="WW"/>
    <property type="match status" value="1"/>
</dbReference>
<dbReference type="InterPro" id="IPR036020">
    <property type="entry name" value="WW_dom_sf"/>
</dbReference>
<feature type="compositionally biased region" description="Basic and acidic residues" evidence="1">
    <location>
        <begin position="25"/>
        <end position="44"/>
    </location>
</feature>
<dbReference type="STRING" id="4999.A0A1Y1UEN1"/>
<evidence type="ECO:0000259" key="2">
    <source>
        <dbReference type="PROSITE" id="PS50020"/>
    </source>
</evidence>
<feature type="compositionally biased region" description="Basic and acidic residues" evidence="1">
    <location>
        <begin position="130"/>
        <end position="168"/>
    </location>
</feature>
<dbReference type="RefSeq" id="XP_021870095.1">
    <property type="nucleotide sequence ID" value="XM_022016242.1"/>
</dbReference>
<keyword evidence="4" id="KW-1185">Reference proteome</keyword>
<dbReference type="Proteomes" id="UP000193218">
    <property type="component" value="Unassembled WGS sequence"/>
</dbReference>
<organism evidence="3 4">
    <name type="scientific">Kockovaella imperatae</name>
    <dbReference type="NCBI Taxonomy" id="4999"/>
    <lineage>
        <taxon>Eukaryota</taxon>
        <taxon>Fungi</taxon>
        <taxon>Dikarya</taxon>
        <taxon>Basidiomycota</taxon>
        <taxon>Agaricomycotina</taxon>
        <taxon>Tremellomycetes</taxon>
        <taxon>Tremellales</taxon>
        <taxon>Cuniculitremaceae</taxon>
        <taxon>Kockovaella</taxon>
    </lineage>
</organism>
<dbReference type="OrthoDB" id="2367685at2759"/>
<feature type="compositionally biased region" description="Basic and acidic residues" evidence="1">
    <location>
        <begin position="176"/>
        <end position="201"/>
    </location>
</feature>
<comment type="caution">
    <text evidence="3">The sequence shown here is derived from an EMBL/GenBank/DDBJ whole genome shotgun (WGS) entry which is preliminary data.</text>
</comment>
<feature type="region of interest" description="Disordered" evidence="1">
    <location>
        <begin position="112"/>
        <end position="240"/>
    </location>
</feature>
<dbReference type="PROSITE" id="PS50020">
    <property type="entry name" value="WW_DOMAIN_2"/>
    <property type="match status" value="1"/>
</dbReference>
<feature type="compositionally biased region" description="Basic and acidic residues" evidence="1">
    <location>
        <begin position="112"/>
        <end position="121"/>
    </location>
</feature>
<reference evidence="3 4" key="1">
    <citation type="submission" date="2017-03" db="EMBL/GenBank/DDBJ databases">
        <title>Widespread Adenine N6-methylation of Active Genes in Fungi.</title>
        <authorList>
            <consortium name="DOE Joint Genome Institute"/>
            <person name="Mondo S.J."/>
            <person name="Dannebaum R.O."/>
            <person name="Kuo R.C."/>
            <person name="Louie K.B."/>
            <person name="Bewick A.J."/>
            <person name="Labutti K."/>
            <person name="Haridas S."/>
            <person name="Kuo A."/>
            <person name="Salamov A."/>
            <person name="Ahrendt S.R."/>
            <person name="Lau R."/>
            <person name="Bowen B.P."/>
            <person name="Lipzen A."/>
            <person name="Sullivan W."/>
            <person name="Andreopoulos W.B."/>
            <person name="Clum A."/>
            <person name="Lindquist E."/>
            <person name="Daum C."/>
            <person name="Northen T.R."/>
            <person name="Ramamoorthy G."/>
            <person name="Schmitz R.J."/>
            <person name="Gryganskyi A."/>
            <person name="Culley D."/>
            <person name="Magnuson J."/>
            <person name="James T.Y."/>
            <person name="O'Malley M.A."/>
            <person name="Stajich J.E."/>
            <person name="Spatafora J.W."/>
            <person name="Visel A."/>
            <person name="Grigoriev I.V."/>
        </authorList>
    </citation>
    <scope>NUCLEOTIDE SEQUENCE [LARGE SCALE GENOMIC DNA]</scope>
    <source>
        <strain evidence="3 4">NRRL Y-17943</strain>
    </source>
</reference>
<feature type="compositionally biased region" description="Low complexity" evidence="1">
    <location>
        <begin position="11"/>
        <end position="22"/>
    </location>
</feature>
<evidence type="ECO:0000256" key="1">
    <source>
        <dbReference type="SAM" id="MobiDB-lite"/>
    </source>
</evidence>
<protein>
    <recommendedName>
        <fullName evidence="2">WW domain-containing protein</fullName>
    </recommendedName>
</protein>
<dbReference type="InterPro" id="IPR001202">
    <property type="entry name" value="WW_dom"/>
</dbReference>
<dbReference type="EMBL" id="NBSH01000009">
    <property type="protein sequence ID" value="ORX35966.1"/>
    <property type="molecule type" value="Genomic_DNA"/>
</dbReference>
<name>A0A1Y1UEN1_9TREE</name>
<dbReference type="SMART" id="SM00456">
    <property type="entry name" value="WW"/>
    <property type="match status" value="1"/>
</dbReference>
<gene>
    <name evidence="3" type="ORF">BD324DRAFT_629703</name>
</gene>
<evidence type="ECO:0000313" key="3">
    <source>
        <dbReference type="EMBL" id="ORX35966.1"/>
    </source>
</evidence>
<dbReference type="InParanoid" id="A0A1Y1UEN1"/>
<dbReference type="SUPFAM" id="SSF51045">
    <property type="entry name" value="WW domain"/>
    <property type="match status" value="1"/>
</dbReference>
<accession>A0A1Y1UEN1</accession>
<evidence type="ECO:0000313" key="4">
    <source>
        <dbReference type="Proteomes" id="UP000193218"/>
    </source>
</evidence>
<sequence length="240" mass="28481">MSAQGLHRANSGHSYKSSSSDESSFEDHMGSDARRSMDDERRDLPPGWVRCFDPKTEHHFYVEEATRRSIWVHPYDDPEYIASIPDTHPAHPNSEEAQQMRRTMMEQRARYEELKKAHEQQKQSGTTPHDASKLDEHHEDIIKSLNAPHEHKSWLQRQKDKFKMSHEERKKHREEKKRLAAERRQKLREQQADWMRRRQELAQKQMENPQQYGYASDPYGYAPPNQPYNRAAVDPYGYGE</sequence>